<gene>
    <name evidence="1" type="ORF">L2E82_08009</name>
</gene>
<dbReference type="EMBL" id="CM042010">
    <property type="protein sequence ID" value="KAI3778628.1"/>
    <property type="molecule type" value="Genomic_DNA"/>
</dbReference>
<protein>
    <submittedName>
        <fullName evidence="1">Uncharacterized protein</fullName>
    </submittedName>
</protein>
<organism evidence="1 2">
    <name type="scientific">Cichorium intybus</name>
    <name type="common">Chicory</name>
    <dbReference type="NCBI Taxonomy" id="13427"/>
    <lineage>
        <taxon>Eukaryota</taxon>
        <taxon>Viridiplantae</taxon>
        <taxon>Streptophyta</taxon>
        <taxon>Embryophyta</taxon>
        <taxon>Tracheophyta</taxon>
        <taxon>Spermatophyta</taxon>
        <taxon>Magnoliopsida</taxon>
        <taxon>eudicotyledons</taxon>
        <taxon>Gunneridae</taxon>
        <taxon>Pentapetalae</taxon>
        <taxon>asterids</taxon>
        <taxon>campanulids</taxon>
        <taxon>Asterales</taxon>
        <taxon>Asteraceae</taxon>
        <taxon>Cichorioideae</taxon>
        <taxon>Cichorieae</taxon>
        <taxon>Cichoriinae</taxon>
        <taxon>Cichorium</taxon>
    </lineage>
</organism>
<name>A0ACB9G5A6_CICIN</name>
<accession>A0ACB9G5A6</accession>
<sequence length="541" mass="62216">MLNTTTTMSASSLPLSPATRHHFWAEIQIIELLAAVLVFIVIHSLRQRKKHGLPVWPFLGMLPSLVLGLRVDLYEWISQILCRQNGTFTFRGPWFTNLNCIVTSDPRNLEHLLKTRFQAYPKGPYFRHALRDLLGNGIFNADDEIWQRQRKTASIEFHSSKFRNMTTESLLELVHGRLLPVLKESIDLSDHIDLQDILLRLTFDNVCMIAFGVDPGCLSSGLPEIPFAQAFEAATEATILRFVTPTLVWKIMRHFNLGSEKTLKDSIKGVDTFADGVIRTRKKEILLQDGVEKQRSDLLTIFMGLKDEEGKPFSDKFLRDICVNFILAGRDTSSVALSWFFWLLDRNPTVEEKILGEICRIVDERKDESESGDLIFRPEEVKKMNYLHAALSEALRLYPSVPVDHKEVVEDDVFPDGTVLKKGTKVVYAIYAMGRMEAIWGKDCREFRPERWLREGRFMSESAYKFTAFNGGPRLCLGKDFAYYQMKFVAASILYRYKVAVVENHPVAPKLALTMYMKHGLKVKLCKRSECELQMYHNIKY</sequence>
<evidence type="ECO:0000313" key="2">
    <source>
        <dbReference type="Proteomes" id="UP001055811"/>
    </source>
</evidence>
<reference evidence="1 2" key="2">
    <citation type="journal article" date="2022" name="Mol. Ecol. Resour.">
        <title>The genomes of chicory, endive, great burdock and yacon provide insights into Asteraceae paleo-polyploidization history and plant inulin production.</title>
        <authorList>
            <person name="Fan W."/>
            <person name="Wang S."/>
            <person name="Wang H."/>
            <person name="Wang A."/>
            <person name="Jiang F."/>
            <person name="Liu H."/>
            <person name="Zhao H."/>
            <person name="Xu D."/>
            <person name="Zhang Y."/>
        </authorList>
    </citation>
    <scope>NUCLEOTIDE SEQUENCE [LARGE SCALE GENOMIC DNA]</scope>
    <source>
        <strain evidence="2">cv. Punajuju</strain>
        <tissue evidence="1">Leaves</tissue>
    </source>
</reference>
<evidence type="ECO:0000313" key="1">
    <source>
        <dbReference type="EMBL" id="KAI3778628.1"/>
    </source>
</evidence>
<dbReference type="Proteomes" id="UP001055811">
    <property type="component" value="Linkage Group LG02"/>
</dbReference>
<keyword evidence="2" id="KW-1185">Reference proteome</keyword>
<reference evidence="2" key="1">
    <citation type="journal article" date="2022" name="Mol. Ecol. Resour.">
        <title>The genomes of chicory, endive, great burdock and yacon provide insights into Asteraceae palaeo-polyploidization history and plant inulin production.</title>
        <authorList>
            <person name="Fan W."/>
            <person name="Wang S."/>
            <person name="Wang H."/>
            <person name="Wang A."/>
            <person name="Jiang F."/>
            <person name="Liu H."/>
            <person name="Zhao H."/>
            <person name="Xu D."/>
            <person name="Zhang Y."/>
        </authorList>
    </citation>
    <scope>NUCLEOTIDE SEQUENCE [LARGE SCALE GENOMIC DNA]</scope>
    <source>
        <strain evidence="2">cv. Punajuju</strain>
    </source>
</reference>
<proteinExistence type="predicted"/>
<comment type="caution">
    <text evidence="1">The sequence shown here is derived from an EMBL/GenBank/DDBJ whole genome shotgun (WGS) entry which is preliminary data.</text>
</comment>